<dbReference type="KEGG" id="lst:LSS_10578"/>
<name>K8Y7X0_9LEPT</name>
<dbReference type="PANTHER" id="PTHR30007">
    <property type="entry name" value="PHP DOMAIN PROTEIN"/>
    <property type="match status" value="1"/>
</dbReference>
<evidence type="ECO:0000313" key="2">
    <source>
        <dbReference type="EMBL" id="EKT86697.1"/>
    </source>
</evidence>
<dbReference type="GO" id="GO:0003677">
    <property type="term" value="F:DNA binding"/>
    <property type="evidence" value="ECO:0007669"/>
    <property type="project" value="InterPro"/>
</dbReference>
<dbReference type="PATRIC" id="fig|758847.3.peg.2221"/>
<gene>
    <name evidence="2" type="ORF">LSS_10578</name>
</gene>
<evidence type="ECO:0000313" key="3">
    <source>
        <dbReference type="Proteomes" id="UP000035800"/>
    </source>
</evidence>
<feature type="domain" description="Transposase IS4-like" evidence="1">
    <location>
        <begin position="2"/>
        <end position="103"/>
    </location>
</feature>
<evidence type="ECO:0000259" key="1">
    <source>
        <dbReference type="Pfam" id="PF01609"/>
    </source>
</evidence>
<organism evidence="2 3">
    <name type="scientific">Leptospira santarosai serovar Shermani str. LT 821</name>
    <dbReference type="NCBI Taxonomy" id="758847"/>
    <lineage>
        <taxon>Bacteria</taxon>
        <taxon>Pseudomonadati</taxon>
        <taxon>Spirochaetota</taxon>
        <taxon>Spirochaetia</taxon>
        <taxon>Leptospirales</taxon>
        <taxon>Leptospiraceae</taxon>
        <taxon>Leptospira</taxon>
    </lineage>
</organism>
<accession>K8Y7X0</accession>
<dbReference type="AlphaFoldDB" id="K8Y7X0"/>
<dbReference type="Proteomes" id="UP000035800">
    <property type="component" value="Chromosome I"/>
</dbReference>
<dbReference type="GO" id="GO:0004803">
    <property type="term" value="F:transposase activity"/>
    <property type="evidence" value="ECO:0007669"/>
    <property type="project" value="InterPro"/>
</dbReference>
<dbReference type="InterPro" id="IPR002559">
    <property type="entry name" value="Transposase_11"/>
</dbReference>
<dbReference type="EMBL" id="CP006694">
    <property type="protein sequence ID" value="EKT86697.1"/>
    <property type="molecule type" value="Genomic_DNA"/>
</dbReference>
<sequence>MEQTLENLFIEENPKRLIGDKAYDSDKLDEFILSNYGTKVIAPHRKNRKQATQDGRELRRYKRRWKIERLFAWLQNFRRLVVRYEYHDFNFDGFIALGCAILLLRYF</sequence>
<reference evidence="2 3" key="1">
    <citation type="journal article" date="2012" name="Gene">
        <title>Sequence of Leptospira santarosai serovar Shermani genome and prediction of virulence-associated genes.</title>
        <authorList>
            <person name="Chou L.F."/>
            <person name="Chen Y.T."/>
            <person name="Lu C.W."/>
            <person name="Ko Y.C."/>
            <person name="Tang C.Y."/>
            <person name="Pan M.J."/>
            <person name="Tian Y.C."/>
            <person name="Chiu C.H."/>
            <person name="Hung C.C."/>
            <person name="Yang C.W."/>
        </authorList>
    </citation>
    <scope>NUCLEOTIDE SEQUENCE [LARGE SCALE GENOMIC DNA]</scope>
    <source>
        <strain evidence="2">LT 821</strain>
    </source>
</reference>
<dbReference type="STRING" id="758847.LSS_10578"/>
<dbReference type="GO" id="GO:0006313">
    <property type="term" value="P:DNA transposition"/>
    <property type="evidence" value="ECO:0007669"/>
    <property type="project" value="InterPro"/>
</dbReference>
<protein>
    <submittedName>
        <fullName evidence="2">Transposase</fullName>
    </submittedName>
</protein>
<dbReference type="PANTHER" id="PTHR30007:SF1">
    <property type="entry name" value="BLR1914 PROTEIN"/>
    <property type="match status" value="1"/>
</dbReference>
<dbReference type="Pfam" id="PF01609">
    <property type="entry name" value="DDE_Tnp_1"/>
    <property type="match status" value="1"/>
</dbReference>
<proteinExistence type="predicted"/>
<reference evidence="2 3" key="2">
    <citation type="journal article" date="2014" name="Emerg. Microbes Infect.">
        <title>Potential impact on kidney infection: a whole-genome analysis of Leptospira santarosai serovar Shermani.</title>
        <authorList>
            <person name="Chou L.F."/>
            <person name="Chen T.W."/>
            <person name="Ko Y.C."/>
            <person name="Pan M.J."/>
            <person name="Tian Y.C."/>
            <person name="Chiu C.H."/>
            <person name="Tang P."/>
            <person name="Hung C.C."/>
            <person name="Yang C.W."/>
        </authorList>
    </citation>
    <scope>NUCLEOTIDE SEQUENCE</scope>
    <source>
        <strain evidence="2 3">LT 821</strain>
    </source>
</reference>